<feature type="region of interest" description="Disordered" evidence="1">
    <location>
        <begin position="125"/>
        <end position="199"/>
    </location>
</feature>
<reference evidence="2 3" key="1">
    <citation type="journal article" date="2019" name="Plant Biotechnol. J.">
        <title>The red bayberry genome and genetic basis of sex determination.</title>
        <authorList>
            <person name="Jia H.M."/>
            <person name="Jia H.J."/>
            <person name="Cai Q.L."/>
            <person name="Wang Y."/>
            <person name="Zhao H.B."/>
            <person name="Yang W.F."/>
            <person name="Wang G.Y."/>
            <person name="Li Y.H."/>
            <person name="Zhan D.L."/>
            <person name="Shen Y.T."/>
            <person name="Niu Q.F."/>
            <person name="Chang L."/>
            <person name="Qiu J."/>
            <person name="Zhao L."/>
            <person name="Xie H.B."/>
            <person name="Fu W.Y."/>
            <person name="Jin J."/>
            <person name="Li X.W."/>
            <person name="Jiao Y."/>
            <person name="Zhou C.C."/>
            <person name="Tu T."/>
            <person name="Chai C.Y."/>
            <person name="Gao J.L."/>
            <person name="Fan L.J."/>
            <person name="van de Weg E."/>
            <person name="Wang J.Y."/>
            <person name="Gao Z.S."/>
        </authorList>
    </citation>
    <scope>NUCLEOTIDE SEQUENCE [LARGE SCALE GENOMIC DNA]</scope>
    <source>
        <tissue evidence="2">Leaves</tissue>
    </source>
</reference>
<sequence>MASPLPSFSPLPLSLAPSLPPLPQISSDMLTLRQLPPPMGGCSDLSLVVASSAGDFCSAQEAGVVAESPVTNQFTGSMVPESLVGDSLQTALGVVNIQAWKLLEHKAQLLEGELAALKGRVPAHDRTEGVRHGESLPNSRSLVNRPFRFVSTPPDRRGRRSRRRSRYRRGKDQFSPPKPQPRTEGISSPSPCDSGQLKVGPNKIPVSYANAVTGLKPGIQPNLPKRNIVKLNFHKLFVENGRLIVKPLRASLLLVVWSGKPRLLGILLELG</sequence>
<feature type="compositionally biased region" description="Basic and acidic residues" evidence="1">
    <location>
        <begin position="125"/>
        <end position="134"/>
    </location>
</feature>
<accession>A0A6A1WUL4</accession>
<name>A0A6A1WUL4_9ROSI</name>
<dbReference type="EMBL" id="RXIC02000019">
    <property type="protein sequence ID" value="KAB1227458.1"/>
    <property type="molecule type" value="Genomic_DNA"/>
</dbReference>
<organism evidence="2 3">
    <name type="scientific">Morella rubra</name>
    <name type="common">Chinese bayberry</name>
    <dbReference type="NCBI Taxonomy" id="262757"/>
    <lineage>
        <taxon>Eukaryota</taxon>
        <taxon>Viridiplantae</taxon>
        <taxon>Streptophyta</taxon>
        <taxon>Embryophyta</taxon>
        <taxon>Tracheophyta</taxon>
        <taxon>Spermatophyta</taxon>
        <taxon>Magnoliopsida</taxon>
        <taxon>eudicotyledons</taxon>
        <taxon>Gunneridae</taxon>
        <taxon>Pentapetalae</taxon>
        <taxon>rosids</taxon>
        <taxon>fabids</taxon>
        <taxon>Fagales</taxon>
        <taxon>Myricaceae</taxon>
        <taxon>Morella</taxon>
    </lineage>
</organism>
<evidence type="ECO:0000256" key="1">
    <source>
        <dbReference type="SAM" id="MobiDB-lite"/>
    </source>
</evidence>
<proteinExistence type="predicted"/>
<keyword evidence="3" id="KW-1185">Reference proteome</keyword>
<evidence type="ECO:0000313" key="3">
    <source>
        <dbReference type="Proteomes" id="UP000516437"/>
    </source>
</evidence>
<dbReference type="AlphaFoldDB" id="A0A6A1WUL4"/>
<dbReference type="Proteomes" id="UP000516437">
    <property type="component" value="Chromosome 1"/>
</dbReference>
<evidence type="ECO:0000313" key="2">
    <source>
        <dbReference type="EMBL" id="KAB1227458.1"/>
    </source>
</evidence>
<feature type="compositionally biased region" description="Basic residues" evidence="1">
    <location>
        <begin position="157"/>
        <end position="169"/>
    </location>
</feature>
<protein>
    <submittedName>
        <fullName evidence="2">Uncharacterized protein</fullName>
    </submittedName>
</protein>
<comment type="caution">
    <text evidence="2">The sequence shown here is derived from an EMBL/GenBank/DDBJ whole genome shotgun (WGS) entry which is preliminary data.</text>
</comment>
<gene>
    <name evidence="2" type="ORF">CJ030_MR1G023806</name>
</gene>